<dbReference type="GO" id="GO:0004722">
    <property type="term" value="F:protein serine/threonine phosphatase activity"/>
    <property type="evidence" value="ECO:0007669"/>
    <property type="project" value="InterPro"/>
</dbReference>
<feature type="compositionally biased region" description="Polar residues" evidence="6">
    <location>
        <begin position="919"/>
        <end position="938"/>
    </location>
</feature>
<sequence>MGNQLKAKKIKNNIAKQFFIELRELYSKESQKKQKILVDIYKVLLRVPKEARSIALNFNNIKLGDQNALRIVKVLHNEKPITSFSLRNTRITNSTSNKIAELLKENSTIQQIDLSYNKIGLSGIRELSNVLSEHQNLNGLYLNHTNIGNDGAIILSDLIENNTNLEVLEIKSNEITSRGLGFIVEALKENYSIISLDVGKKDILDETELKRLSEYVERNSIANEVINLIISNSCQRQFRRKLTKFSKSVRGMEMLKGKTEQMNKTTRGTKLHELFEETGKKAKVDNVIDKKTEKGRWRVGFAEMMGRRETQEDVMVIKTNWLKDAGIEDYWTDNSGYWDNEKMKKVINNSNYEQDEEDENQEEIIKGELRNYQIENSEFFGLFDGHGGREASEHVANNLPVKIKDKLLKGIKIEEAIHDAFVELQEEMLSWCLYSGTTAIVIITLGAFVYVINLGDSKAVLCRNGFTVSLTQQQKPNDPEEKKRIEKDGGFVKDGRVNGILAVSRAFGDGYLGKAISCEPEIINFQISNSDSFIVIGCDGVWDVLSDKKTVGIVSGEIDPQKAAKRRSQTFEHSILRAAELQRRPIRVTEIKKNRLRSRTFLQLETPNQKQLHRAYDYNSQKDEPQKTHKKNAENIKNFLKEHRSYDHHNVFDNNNNQTNQKIQNDSQKEFPREKTTRSQGQEMKNMSRKTNDGEFNFNHVASRKTKENVNKSYSREKSLHNQTHDKKLLRKQKREKVNKLLERSKKTKNLIQKLTEKESAFNKNVRIEILELFAKTKNVKKLNSNLFTNLFLQNSKIQQPQTKTQAHPLIEIKIQKKIQIKNDPKDVQSFQNQIISQEEPKTKQTDLNEKLLKLIERSKRSKKKNKNAKFEKKFSQILTLINRAKELENLDTFKSKDLIIYNQTKLINTFHSKPIRTNTNKDSNYNNTANTDTSSKNSKLKKQITIEKLLDRANQPQKKNLQETNTKLIENNEQIKKIDPNSVHTNSYFKNIENIIQRTEQTLQNATESVIQELDKRKNSDNEYEKDKKKLLNLMKPRSELNFTVNNQGLYQYEYDTKKKKGEANDKGKDKGKGKGKGKDKEKDKQKEKENNIRNEMKLIQRQLEKKNKQKQAIMEKIEQTKINNKKKNQMITDIKNKNPLKKLTNISNEEKTIVNILKKIINQIFFTKEKFIETFYQYLTIMIQLNEKSSKEKRNSFKKINNILTKFSYAKLNNHMEKGIKKKLIKNLKNNQLNLIKNFHQTIINKKIEEYFQNNKLFLISNENFFYNLQQYLMDQLIEMKITKSRYKFLVIDFEKQIGFVRYEIMYYNILKRKMVLNIFNFLKNNQLIEISKGISTLNFDQNLNIKNKKKKKNQKKKKKKKKSRKEQVGYDVSFLKLIIKEKISMIINQQFSKKILTLPKFKEMVDFFNTIYQTNNLTFKKSNLVKIFKNSLSSTFSILFDQWIKSIGYSKKFKKIFSNNINKYQQFRNKSDNELKKYLKKNDLLQLILIIKYFLKNKKKNIKLVKKFTSNLFRFADNFGILLPLIFFITKTQIHLSKNCKQILKKNTILFHLLKEYCFSYGTEFLKNKFTKILNFICKDNIQLKNSKKKPDNDSVDVNANVNVNRKGNGNENANKNENENQKKNQTKNKMKNKNKKEKKKENKKKNENNSHDDNEKDRDNENDNANKETESNFSLILEKIFNSNEKYPLNICFICYKLKGLIQKRYPDDFYIIIKQFLFKIYFSIAIENPFQFSLINFPINKGLKKKLSNITKLLNSFINQKSNSTDIQSSHSEPTQKIMLLKLPLLQNLLQNFSKYNKKFKSTKFHKEFPNFYNSKSTNGEDLGKDFMVQIKPFLKINTEDNHNNVNNEDSGLLSDMKTLQRRLIDSNNKIIELNNEVSKISNFTLNPMKLKK</sequence>
<feature type="region of interest" description="Disordered" evidence="6">
    <location>
        <begin position="1062"/>
        <end position="1096"/>
    </location>
</feature>
<dbReference type="PROSITE" id="PS50018">
    <property type="entry name" value="RAS_GTPASE_ACTIV_2"/>
    <property type="match status" value="1"/>
</dbReference>
<evidence type="ECO:0000256" key="1">
    <source>
        <dbReference type="ARBA" id="ARBA00022723"/>
    </source>
</evidence>
<keyword evidence="1" id="KW-0479">Metal-binding</keyword>
<evidence type="ECO:0000256" key="5">
    <source>
        <dbReference type="SAM" id="Coils"/>
    </source>
</evidence>
<dbReference type="SMART" id="SM00368">
    <property type="entry name" value="LRR_RI"/>
    <property type="match status" value="4"/>
</dbReference>
<comment type="similarity">
    <text evidence="4">Belongs to the PP2C family.</text>
</comment>
<organism evidence="9 10">
    <name type="scientific">Anaeramoeba flamelloides</name>
    <dbReference type="NCBI Taxonomy" id="1746091"/>
    <lineage>
        <taxon>Eukaryota</taxon>
        <taxon>Metamonada</taxon>
        <taxon>Anaeramoebidae</taxon>
        <taxon>Anaeramoeba</taxon>
    </lineage>
</organism>
<feature type="coiled-coil region" evidence="5">
    <location>
        <begin position="959"/>
        <end position="1017"/>
    </location>
</feature>
<keyword evidence="3 4" id="KW-0904">Protein phosphatase</keyword>
<dbReference type="Proteomes" id="UP001146793">
    <property type="component" value="Unassembled WGS sequence"/>
</dbReference>
<dbReference type="SUPFAM" id="SSF81606">
    <property type="entry name" value="PP2C-like"/>
    <property type="match status" value="1"/>
</dbReference>
<keyword evidence="2 4" id="KW-0378">Hydrolase</keyword>
<evidence type="ECO:0000313" key="9">
    <source>
        <dbReference type="EMBL" id="KAJ3425801.1"/>
    </source>
</evidence>
<dbReference type="InterPro" id="IPR001936">
    <property type="entry name" value="RasGAP_dom"/>
</dbReference>
<gene>
    <name evidence="9" type="ORF">M0812_28247</name>
</gene>
<evidence type="ECO:0000256" key="2">
    <source>
        <dbReference type="ARBA" id="ARBA00022801"/>
    </source>
</evidence>
<dbReference type="CDD" id="cd00143">
    <property type="entry name" value="PP2Cc"/>
    <property type="match status" value="1"/>
</dbReference>
<evidence type="ECO:0000256" key="4">
    <source>
        <dbReference type="RuleBase" id="RU003465"/>
    </source>
</evidence>
<keyword evidence="5" id="KW-0175">Coiled coil</keyword>
<dbReference type="InterPro" id="IPR000222">
    <property type="entry name" value="PP2C_BS"/>
</dbReference>
<feature type="compositionally biased region" description="Basic and acidic residues" evidence="6">
    <location>
        <begin position="1063"/>
        <end position="1096"/>
    </location>
</feature>
<dbReference type="Pfam" id="PF13516">
    <property type="entry name" value="LRR_6"/>
    <property type="match status" value="2"/>
</dbReference>
<feature type="compositionally biased region" description="Basic residues" evidence="6">
    <location>
        <begin position="1628"/>
        <end position="1647"/>
    </location>
</feature>
<dbReference type="InterPro" id="IPR032675">
    <property type="entry name" value="LRR_dom_sf"/>
</dbReference>
<dbReference type="PANTHER" id="PTHR47992">
    <property type="entry name" value="PROTEIN PHOSPHATASE"/>
    <property type="match status" value="1"/>
</dbReference>
<dbReference type="Pfam" id="PF00481">
    <property type="entry name" value="PP2C"/>
    <property type="match status" value="1"/>
</dbReference>
<dbReference type="InterPro" id="IPR001611">
    <property type="entry name" value="Leu-rich_rpt"/>
</dbReference>
<feature type="region of interest" description="Disordered" evidence="6">
    <location>
        <begin position="1590"/>
        <end position="1670"/>
    </location>
</feature>
<evidence type="ECO:0000259" key="7">
    <source>
        <dbReference type="PROSITE" id="PS50018"/>
    </source>
</evidence>
<feature type="compositionally biased region" description="Low complexity" evidence="6">
    <location>
        <begin position="1599"/>
        <end position="1617"/>
    </location>
</feature>
<dbReference type="InterPro" id="IPR001932">
    <property type="entry name" value="PPM-type_phosphatase-like_dom"/>
</dbReference>
<dbReference type="SUPFAM" id="SSF52047">
    <property type="entry name" value="RNI-like"/>
    <property type="match status" value="1"/>
</dbReference>
<evidence type="ECO:0000256" key="6">
    <source>
        <dbReference type="SAM" id="MobiDB-lite"/>
    </source>
</evidence>
<feature type="compositionally biased region" description="Basic and acidic residues" evidence="6">
    <location>
        <begin position="705"/>
        <end position="727"/>
    </location>
</feature>
<evidence type="ECO:0000256" key="3">
    <source>
        <dbReference type="ARBA" id="ARBA00022912"/>
    </source>
</evidence>
<accession>A0AAV7YB64</accession>
<feature type="region of interest" description="Disordered" evidence="6">
    <location>
        <begin position="919"/>
        <end position="939"/>
    </location>
</feature>
<dbReference type="GO" id="GO:0046872">
    <property type="term" value="F:metal ion binding"/>
    <property type="evidence" value="ECO:0007669"/>
    <property type="project" value="UniProtKB-KW"/>
</dbReference>
<dbReference type="EMBL" id="JANTQA010000070">
    <property type="protein sequence ID" value="KAJ3425801.1"/>
    <property type="molecule type" value="Genomic_DNA"/>
</dbReference>
<feature type="region of interest" description="Disordered" evidence="6">
    <location>
        <begin position="649"/>
        <end position="732"/>
    </location>
</feature>
<feature type="domain" description="PPM-type phosphatase" evidence="8">
    <location>
        <begin position="298"/>
        <end position="640"/>
    </location>
</feature>
<dbReference type="PROSITE" id="PS51746">
    <property type="entry name" value="PPM_2"/>
    <property type="match status" value="1"/>
</dbReference>
<dbReference type="InterPro" id="IPR015655">
    <property type="entry name" value="PP2C"/>
</dbReference>
<dbReference type="SMART" id="SM00332">
    <property type="entry name" value="PP2Cc"/>
    <property type="match status" value="1"/>
</dbReference>
<feature type="compositionally biased region" description="Basic and acidic residues" evidence="6">
    <location>
        <begin position="1648"/>
        <end position="1670"/>
    </location>
</feature>
<feature type="compositionally biased region" description="Basic and acidic residues" evidence="6">
    <location>
        <begin position="667"/>
        <end position="677"/>
    </location>
</feature>
<dbReference type="InterPro" id="IPR036457">
    <property type="entry name" value="PPM-type-like_dom_sf"/>
</dbReference>
<dbReference type="SUPFAM" id="SSF48350">
    <property type="entry name" value="GTPase activation domain, GAP"/>
    <property type="match status" value="1"/>
</dbReference>
<dbReference type="Gene3D" id="3.60.40.10">
    <property type="entry name" value="PPM-type phosphatase domain"/>
    <property type="match status" value="1"/>
</dbReference>
<evidence type="ECO:0000313" key="10">
    <source>
        <dbReference type="Proteomes" id="UP001146793"/>
    </source>
</evidence>
<dbReference type="Gene3D" id="1.10.506.10">
    <property type="entry name" value="GTPase Activation - p120gap, domain 1"/>
    <property type="match status" value="1"/>
</dbReference>
<feature type="compositionally biased region" description="Low complexity" evidence="6">
    <location>
        <begin position="652"/>
        <end position="665"/>
    </location>
</feature>
<feature type="domain" description="Ras-GAP" evidence="7">
    <location>
        <begin position="1507"/>
        <end position="1764"/>
    </location>
</feature>
<proteinExistence type="inferred from homology"/>
<dbReference type="Gene3D" id="3.80.10.10">
    <property type="entry name" value="Ribonuclease Inhibitor"/>
    <property type="match status" value="1"/>
</dbReference>
<evidence type="ECO:0000259" key="8">
    <source>
        <dbReference type="PROSITE" id="PS51746"/>
    </source>
</evidence>
<reference evidence="9" key="1">
    <citation type="submission" date="2022-08" db="EMBL/GenBank/DDBJ databases">
        <title>Novel sulphate-reducing endosymbionts in the free-living metamonad Anaeramoeba.</title>
        <authorList>
            <person name="Jerlstrom-Hultqvist J."/>
            <person name="Cepicka I."/>
            <person name="Gallot-Lavallee L."/>
            <person name="Salas-Leiva D."/>
            <person name="Curtis B.A."/>
            <person name="Zahonova K."/>
            <person name="Pipaliya S."/>
            <person name="Dacks J."/>
            <person name="Roger A.J."/>
        </authorList>
    </citation>
    <scope>NUCLEOTIDE SEQUENCE</scope>
    <source>
        <strain evidence="9">Busselton2</strain>
    </source>
</reference>
<name>A0AAV7YB64_9EUKA</name>
<dbReference type="PROSITE" id="PS01032">
    <property type="entry name" value="PPM_1"/>
    <property type="match status" value="1"/>
</dbReference>
<protein>
    <submittedName>
        <fullName evidence="9">Phosphatase 2c</fullName>
    </submittedName>
</protein>
<dbReference type="InterPro" id="IPR008936">
    <property type="entry name" value="Rho_GTPase_activation_prot"/>
</dbReference>
<comment type="caution">
    <text evidence="9">The sequence shown here is derived from an EMBL/GenBank/DDBJ whole genome shotgun (WGS) entry which is preliminary data.</text>
</comment>